<feature type="transmembrane region" description="Helical" evidence="6">
    <location>
        <begin position="339"/>
        <end position="359"/>
    </location>
</feature>
<evidence type="ECO:0000256" key="2">
    <source>
        <dbReference type="ARBA" id="ARBA00022448"/>
    </source>
</evidence>
<dbReference type="RefSeq" id="WP_190997532.1">
    <property type="nucleotide sequence ID" value="NZ_JACXSI010000012.1"/>
</dbReference>
<keyword evidence="9" id="KW-1185">Reference proteome</keyword>
<feature type="transmembrane region" description="Helical" evidence="6">
    <location>
        <begin position="47"/>
        <end position="65"/>
    </location>
</feature>
<gene>
    <name evidence="8" type="ORF">IEO70_06400</name>
</gene>
<keyword evidence="4 6" id="KW-1133">Transmembrane helix</keyword>
<evidence type="ECO:0000256" key="3">
    <source>
        <dbReference type="ARBA" id="ARBA00022692"/>
    </source>
</evidence>
<feature type="transmembrane region" description="Helical" evidence="6">
    <location>
        <begin position="12"/>
        <end position="35"/>
    </location>
</feature>
<comment type="subcellular location">
    <subcellularLocation>
        <location evidence="1">Cell membrane</location>
        <topology evidence="1">Multi-pass membrane protein</topology>
    </subcellularLocation>
</comment>
<sequence>MKKEKLWTKEFVTVSVINFLLILMFYLLMVTIASYAKAEFDASTSTAGLVSSIFIIGALFGRLAGGRISGEIGTKKTLWIGLIAFTVTSVLYFAAVNVGLLLVNRLLQGVAVGLASTATGTIIAQILPLARKGEGIGYYSLSSVLATAIGPFIGILMINIENGFTLIFAMNVVLAFICIIFYALVKIDVPKLPARKNEDNNGGLLSKFIEPKAMPISFIVLLLGFAYSGVMSFLSFYAEEIDLVTASGYFFLVYAIAIIFSRPFTGKLMDVRGANVVTYPSLLLFAVGMVLFSQATAGWMLLLSAVLIGLGYGNFSSIAQTIAVKVTEPHRLGLATSTYFILLDIGLGVGPFILGFVVPHTGYRIIFMAMVALIVCSVPLYYLLHGRKDRELLKVPVSRGTQMK</sequence>
<keyword evidence="2" id="KW-0813">Transport</keyword>
<feature type="transmembrane region" description="Helical" evidence="6">
    <location>
        <begin position="106"/>
        <end position="129"/>
    </location>
</feature>
<evidence type="ECO:0000259" key="7">
    <source>
        <dbReference type="PROSITE" id="PS50850"/>
    </source>
</evidence>
<evidence type="ECO:0000313" key="8">
    <source>
        <dbReference type="EMBL" id="MBD3107992.1"/>
    </source>
</evidence>
<keyword evidence="3 6" id="KW-0812">Transmembrane</keyword>
<feature type="transmembrane region" description="Helical" evidence="6">
    <location>
        <begin position="136"/>
        <end position="158"/>
    </location>
</feature>
<feature type="transmembrane region" description="Helical" evidence="6">
    <location>
        <begin position="298"/>
        <end position="318"/>
    </location>
</feature>
<feature type="transmembrane region" description="Helical" evidence="6">
    <location>
        <begin position="365"/>
        <end position="384"/>
    </location>
</feature>
<dbReference type="Pfam" id="PF07690">
    <property type="entry name" value="MFS_1"/>
    <property type="match status" value="1"/>
</dbReference>
<dbReference type="GO" id="GO:0022857">
    <property type="term" value="F:transmembrane transporter activity"/>
    <property type="evidence" value="ECO:0007669"/>
    <property type="project" value="InterPro"/>
</dbReference>
<feature type="transmembrane region" description="Helical" evidence="6">
    <location>
        <begin position="216"/>
        <end position="237"/>
    </location>
</feature>
<dbReference type="AlphaFoldDB" id="A0A927HAX3"/>
<accession>A0A927HAX3</accession>
<dbReference type="InterPro" id="IPR005829">
    <property type="entry name" value="Sugar_transporter_CS"/>
</dbReference>
<comment type="caution">
    <text evidence="8">The sequence shown here is derived from an EMBL/GenBank/DDBJ whole genome shotgun (WGS) entry which is preliminary data.</text>
</comment>
<organism evidence="8 9">
    <name type="scientific">Peribacillus faecalis</name>
    <dbReference type="NCBI Taxonomy" id="2772559"/>
    <lineage>
        <taxon>Bacteria</taxon>
        <taxon>Bacillati</taxon>
        <taxon>Bacillota</taxon>
        <taxon>Bacilli</taxon>
        <taxon>Bacillales</taxon>
        <taxon>Bacillaceae</taxon>
        <taxon>Peribacillus</taxon>
    </lineage>
</organism>
<dbReference type="PANTHER" id="PTHR23531:SF1">
    <property type="entry name" value="QUINOLENE RESISTANCE PROTEIN NORA"/>
    <property type="match status" value="1"/>
</dbReference>
<name>A0A927HAX3_9BACI</name>
<evidence type="ECO:0000256" key="1">
    <source>
        <dbReference type="ARBA" id="ARBA00004651"/>
    </source>
</evidence>
<protein>
    <submittedName>
        <fullName evidence="8">MFS transporter</fullName>
    </submittedName>
</protein>
<dbReference type="InterPro" id="IPR011701">
    <property type="entry name" value="MFS"/>
</dbReference>
<evidence type="ECO:0000256" key="5">
    <source>
        <dbReference type="ARBA" id="ARBA00023136"/>
    </source>
</evidence>
<evidence type="ECO:0000313" key="9">
    <source>
        <dbReference type="Proteomes" id="UP000602076"/>
    </source>
</evidence>
<dbReference type="Proteomes" id="UP000602076">
    <property type="component" value="Unassembled WGS sequence"/>
</dbReference>
<dbReference type="PROSITE" id="PS00217">
    <property type="entry name" value="SUGAR_TRANSPORT_2"/>
    <property type="match status" value="1"/>
</dbReference>
<feature type="transmembrane region" description="Helical" evidence="6">
    <location>
        <begin position="164"/>
        <end position="185"/>
    </location>
</feature>
<dbReference type="CDD" id="cd17489">
    <property type="entry name" value="MFS_YfcJ_like"/>
    <property type="match status" value="1"/>
</dbReference>
<proteinExistence type="predicted"/>
<reference evidence="8" key="1">
    <citation type="submission" date="2020-09" db="EMBL/GenBank/DDBJ databases">
        <title>Bacillus faecalis sp. nov., a moderately halophilic bacterium isolated from cow faeces.</title>
        <authorList>
            <person name="Jiang L."/>
            <person name="Lee J."/>
        </authorList>
    </citation>
    <scope>NUCLEOTIDE SEQUENCE</scope>
    <source>
        <strain evidence="8">AGMB 02131</strain>
    </source>
</reference>
<dbReference type="Gene3D" id="1.20.1250.20">
    <property type="entry name" value="MFS general substrate transporter like domains"/>
    <property type="match status" value="2"/>
</dbReference>
<feature type="domain" description="Major facilitator superfamily (MFS) profile" evidence="7">
    <location>
        <begin position="10"/>
        <end position="389"/>
    </location>
</feature>
<dbReference type="PANTHER" id="PTHR23531">
    <property type="entry name" value="QUINOLENE RESISTANCE PROTEIN NORA"/>
    <property type="match status" value="1"/>
</dbReference>
<dbReference type="EMBL" id="JACXSI010000012">
    <property type="protein sequence ID" value="MBD3107992.1"/>
    <property type="molecule type" value="Genomic_DNA"/>
</dbReference>
<evidence type="ECO:0000256" key="4">
    <source>
        <dbReference type="ARBA" id="ARBA00022989"/>
    </source>
</evidence>
<evidence type="ECO:0000256" key="6">
    <source>
        <dbReference type="SAM" id="Phobius"/>
    </source>
</evidence>
<dbReference type="InterPro" id="IPR020846">
    <property type="entry name" value="MFS_dom"/>
</dbReference>
<feature type="transmembrane region" description="Helical" evidence="6">
    <location>
        <begin position="243"/>
        <end position="261"/>
    </location>
</feature>
<feature type="transmembrane region" description="Helical" evidence="6">
    <location>
        <begin position="273"/>
        <end position="292"/>
    </location>
</feature>
<dbReference type="InterPro" id="IPR036259">
    <property type="entry name" value="MFS_trans_sf"/>
</dbReference>
<dbReference type="InterPro" id="IPR052714">
    <property type="entry name" value="MFS_Exporter"/>
</dbReference>
<feature type="transmembrane region" description="Helical" evidence="6">
    <location>
        <begin position="77"/>
        <end position="100"/>
    </location>
</feature>
<keyword evidence="5 6" id="KW-0472">Membrane</keyword>
<dbReference type="GO" id="GO:0005886">
    <property type="term" value="C:plasma membrane"/>
    <property type="evidence" value="ECO:0007669"/>
    <property type="project" value="UniProtKB-SubCell"/>
</dbReference>
<dbReference type="SUPFAM" id="SSF103473">
    <property type="entry name" value="MFS general substrate transporter"/>
    <property type="match status" value="1"/>
</dbReference>
<dbReference type="PROSITE" id="PS50850">
    <property type="entry name" value="MFS"/>
    <property type="match status" value="1"/>
</dbReference>